<keyword evidence="2" id="KW-1185">Reference proteome</keyword>
<gene>
    <name evidence="1" type="ORF">K0M31_020231</name>
</gene>
<dbReference type="AlphaFoldDB" id="A0AA40KQJ7"/>
<evidence type="ECO:0000313" key="1">
    <source>
        <dbReference type="EMBL" id="KAK1129101.1"/>
    </source>
</evidence>
<dbReference type="EMBL" id="JAHYIQ010000009">
    <property type="protein sequence ID" value="KAK1129101.1"/>
    <property type="molecule type" value="Genomic_DNA"/>
</dbReference>
<dbReference type="Proteomes" id="UP001177670">
    <property type="component" value="Unassembled WGS sequence"/>
</dbReference>
<name>A0AA40KQJ7_9HYME</name>
<accession>A0AA40KQJ7</accession>
<evidence type="ECO:0000313" key="2">
    <source>
        <dbReference type="Proteomes" id="UP001177670"/>
    </source>
</evidence>
<reference evidence="1" key="1">
    <citation type="submission" date="2021-10" db="EMBL/GenBank/DDBJ databases">
        <title>Melipona bicolor Genome sequencing and assembly.</title>
        <authorList>
            <person name="Araujo N.S."/>
            <person name="Arias M.C."/>
        </authorList>
    </citation>
    <scope>NUCLEOTIDE SEQUENCE</scope>
    <source>
        <strain evidence="1">USP_2M_L1-L4_2017</strain>
        <tissue evidence="1">Whole body</tissue>
    </source>
</reference>
<proteinExistence type="predicted"/>
<protein>
    <submittedName>
        <fullName evidence="1">Uncharacterized protein</fullName>
    </submittedName>
</protein>
<organism evidence="1 2">
    <name type="scientific">Melipona bicolor</name>
    <dbReference type="NCBI Taxonomy" id="60889"/>
    <lineage>
        <taxon>Eukaryota</taxon>
        <taxon>Metazoa</taxon>
        <taxon>Ecdysozoa</taxon>
        <taxon>Arthropoda</taxon>
        <taxon>Hexapoda</taxon>
        <taxon>Insecta</taxon>
        <taxon>Pterygota</taxon>
        <taxon>Neoptera</taxon>
        <taxon>Endopterygota</taxon>
        <taxon>Hymenoptera</taxon>
        <taxon>Apocrita</taxon>
        <taxon>Aculeata</taxon>
        <taxon>Apoidea</taxon>
        <taxon>Anthophila</taxon>
        <taxon>Apidae</taxon>
        <taxon>Melipona</taxon>
    </lineage>
</organism>
<sequence length="81" mass="9211">MILETHRALPPPPLLVGYQLPREQLGAKPAAFIQSGYNLREDCVVYGRNAVDKGKGWREGERKIRNGEKLEQWEARFSSTS</sequence>
<comment type="caution">
    <text evidence="1">The sequence shown here is derived from an EMBL/GenBank/DDBJ whole genome shotgun (WGS) entry which is preliminary data.</text>
</comment>